<evidence type="ECO:0000256" key="2">
    <source>
        <dbReference type="ARBA" id="ARBA00022741"/>
    </source>
</evidence>
<organism evidence="4 5">
    <name type="scientific">Cotesia congregata</name>
    <name type="common">Parasitoid wasp</name>
    <name type="synonym">Apanteles congregatus</name>
    <dbReference type="NCBI Taxonomy" id="51543"/>
    <lineage>
        <taxon>Eukaryota</taxon>
        <taxon>Metazoa</taxon>
        <taxon>Ecdysozoa</taxon>
        <taxon>Arthropoda</taxon>
        <taxon>Hexapoda</taxon>
        <taxon>Insecta</taxon>
        <taxon>Pterygota</taxon>
        <taxon>Neoptera</taxon>
        <taxon>Endopterygota</taxon>
        <taxon>Hymenoptera</taxon>
        <taxon>Apocrita</taxon>
        <taxon>Ichneumonoidea</taxon>
        <taxon>Braconidae</taxon>
        <taxon>Microgastrinae</taxon>
        <taxon>Cotesia</taxon>
    </lineage>
</organism>
<dbReference type="AlphaFoldDB" id="A0A8J2HFA2"/>
<dbReference type="PROSITE" id="PS00113">
    <property type="entry name" value="ADENYLATE_KINASE"/>
    <property type="match status" value="1"/>
</dbReference>
<comment type="caution">
    <text evidence="4">The sequence shown here is derived from an EMBL/GenBank/DDBJ whole genome shotgun (WGS) entry which is preliminary data.</text>
</comment>
<evidence type="ECO:0000313" key="5">
    <source>
        <dbReference type="Proteomes" id="UP000786811"/>
    </source>
</evidence>
<dbReference type="InterPro" id="IPR000850">
    <property type="entry name" value="Adenylat/UMP-CMP_kin"/>
</dbReference>
<keyword evidence="3 4" id="KW-0418">Kinase</keyword>
<dbReference type="PRINTS" id="PR00094">
    <property type="entry name" value="ADENYLTKNASE"/>
</dbReference>
<dbReference type="OrthoDB" id="6436361at2759"/>
<dbReference type="CDD" id="cd01428">
    <property type="entry name" value="ADK"/>
    <property type="match status" value="2"/>
</dbReference>
<keyword evidence="2" id="KW-0547">Nucleotide-binding</keyword>
<accession>A0A8J2HFA2</accession>
<keyword evidence="5" id="KW-1185">Reference proteome</keyword>
<reference evidence="4" key="1">
    <citation type="submission" date="2021-04" db="EMBL/GenBank/DDBJ databases">
        <authorList>
            <person name="Chebbi M.A.C M."/>
        </authorList>
    </citation>
    <scope>NUCLEOTIDE SEQUENCE</scope>
</reference>
<dbReference type="Pfam" id="PF00406">
    <property type="entry name" value="ADK"/>
    <property type="match status" value="2"/>
</dbReference>
<sequence length="639" mass="71271">MILDQQNGSQVFEDSNAQSVGKWRGEAGLLSTPPNGRFPTQNIGPVKFEPPTVPVIFVLGGPGSGKVTHCDSLIQEKIGITHINMTDLLQQYAIGNDMQDFGLLSSKTVAEVLMLEMKMSPNAKTFLISGYPRNMRDVVEYSEKIQVINGVVLVSWRQEVLERQIDYGAQLGHVILSLARMELKNFYRNVMPVAEYFDRNEILIEVNGERNPSEVYVDFREAIIQILGSPELGFRDRMHQPLEAEVKVERTQPSSANSNHIALLSPTTRINPAKTANKARKGLPSFIWVIGGPGSNKSNLCAQAIRNMPNWSHISIGSLFRTMASSNSTISDSIVAGEMIAQDVVMQLVEQQVLLNRNHDGIVIDGFPRDLNQVQEFESKFGQKPTLVLLDCSKLQLGRGKLDDSVPAFRKRLEIFREITLPMLKTLDSDNRLITIDGDTYVPSVQQEFEATLYQLMRQVRCKEEDNSRDFAISTPIDNNDDNKSNVFETDNINSNHQKTEMPNGRLKNGVNTISNHVINKQKSNHSFKVNNIMNRVNHRGVKKEIGSKIRDAVDESARITNDVLKSSRKNGNHVHLNGAANGASRIFQNGIGHLANGIPPGINRIAPAPSNATISTNNKEPAKKMYSEMNGYHENLHM</sequence>
<evidence type="ECO:0000313" key="4">
    <source>
        <dbReference type="EMBL" id="CAG5093032.1"/>
    </source>
</evidence>
<protein>
    <submittedName>
        <fullName evidence="4">Similar to AK5: Adenylate kinase isoenzyme 5 (Homo sapiens)</fullName>
    </submittedName>
</protein>
<dbReference type="InterPro" id="IPR027417">
    <property type="entry name" value="P-loop_NTPase"/>
</dbReference>
<dbReference type="GO" id="GO:0005524">
    <property type="term" value="F:ATP binding"/>
    <property type="evidence" value="ECO:0007669"/>
    <property type="project" value="InterPro"/>
</dbReference>
<dbReference type="PANTHER" id="PTHR23359">
    <property type="entry name" value="NUCLEOTIDE KINASE"/>
    <property type="match status" value="1"/>
</dbReference>
<dbReference type="SUPFAM" id="SSF52540">
    <property type="entry name" value="P-loop containing nucleoside triphosphate hydrolases"/>
    <property type="match status" value="2"/>
</dbReference>
<gene>
    <name evidence="4" type="ORF">HICCMSTLAB_LOCUS6535</name>
</gene>
<dbReference type="GO" id="GO:0006139">
    <property type="term" value="P:nucleobase-containing compound metabolic process"/>
    <property type="evidence" value="ECO:0007669"/>
    <property type="project" value="InterPro"/>
</dbReference>
<dbReference type="GO" id="GO:0019205">
    <property type="term" value="F:nucleobase-containing compound kinase activity"/>
    <property type="evidence" value="ECO:0007669"/>
    <property type="project" value="InterPro"/>
</dbReference>
<dbReference type="Proteomes" id="UP000786811">
    <property type="component" value="Unassembled WGS sequence"/>
</dbReference>
<evidence type="ECO:0000256" key="3">
    <source>
        <dbReference type="ARBA" id="ARBA00022777"/>
    </source>
</evidence>
<dbReference type="InterPro" id="IPR033690">
    <property type="entry name" value="Adenylat_kinase_CS"/>
</dbReference>
<evidence type="ECO:0000256" key="1">
    <source>
        <dbReference type="ARBA" id="ARBA00022679"/>
    </source>
</evidence>
<name>A0A8J2HFA2_COTCN</name>
<dbReference type="Gene3D" id="3.40.50.300">
    <property type="entry name" value="P-loop containing nucleotide triphosphate hydrolases"/>
    <property type="match status" value="2"/>
</dbReference>
<keyword evidence="1" id="KW-0808">Transferase</keyword>
<dbReference type="EMBL" id="CAJNRD030001120">
    <property type="protein sequence ID" value="CAG5093032.1"/>
    <property type="molecule type" value="Genomic_DNA"/>
</dbReference>
<proteinExistence type="predicted"/>